<organism evidence="1 2">
    <name type="scientific">Anopheles arabiensis</name>
    <name type="common">Mosquito</name>
    <dbReference type="NCBI Taxonomy" id="7173"/>
    <lineage>
        <taxon>Eukaryota</taxon>
        <taxon>Metazoa</taxon>
        <taxon>Ecdysozoa</taxon>
        <taxon>Arthropoda</taxon>
        <taxon>Hexapoda</taxon>
        <taxon>Insecta</taxon>
        <taxon>Pterygota</taxon>
        <taxon>Neoptera</taxon>
        <taxon>Endopterygota</taxon>
        <taxon>Diptera</taxon>
        <taxon>Nematocera</taxon>
        <taxon>Culicoidea</taxon>
        <taxon>Culicidae</taxon>
        <taxon>Anophelinae</taxon>
        <taxon>Anopheles</taxon>
    </lineage>
</organism>
<dbReference type="AlphaFoldDB" id="A0A182IFR3"/>
<protein>
    <submittedName>
        <fullName evidence="1">Uncharacterized protein</fullName>
    </submittedName>
</protein>
<sequence>MLVMGSSLEWTPVFPRWQRPTIRLSGTCINLENLYNLACPHKTLRQMEEEEEQ</sequence>
<name>A0A182IFR3_ANOAR</name>
<evidence type="ECO:0000313" key="2">
    <source>
        <dbReference type="Proteomes" id="UP000075840"/>
    </source>
</evidence>
<accession>A0A182IFR3</accession>
<dbReference type="VEuPathDB" id="VectorBase:AARA014321"/>
<keyword evidence="2" id="KW-1185">Reference proteome</keyword>
<evidence type="ECO:0000313" key="1">
    <source>
        <dbReference type="EnsemblMetazoa" id="AARA014321-PA"/>
    </source>
</evidence>
<proteinExistence type="predicted"/>
<dbReference type="EMBL" id="APCN01004595">
    <property type="status" value="NOT_ANNOTATED_CDS"/>
    <property type="molecule type" value="Genomic_DNA"/>
</dbReference>
<dbReference type="Proteomes" id="UP000075840">
    <property type="component" value="Unassembled WGS sequence"/>
</dbReference>
<reference evidence="1" key="1">
    <citation type="submission" date="2022-08" db="UniProtKB">
        <authorList>
            <consortium name="EnsemblMetazoa"/>
        </authorList>
    </citation>
    <scope>IDENTIFICATION</scope>
    <source>
        <strain evidence="1">Dongola</strain>
    </source>
</reference>
<dbReference type="EnsemblMetazoa" id="AARA014321-RA">
    <property type="protein sequence ID" value="AARA014321-PA"/>
    <property type="gene ID" value="AARA014321"/>
</dbReference>